<dbReference type="InterPro" id="IPR012337">
    <property type="entry name" value="RNaseH-like_sf"/>
</dbReference>
<dbReference type="PANTHER" id="PTHR46889">
    <property type="entry name" value="TRANSPOSASE INSF FOR INSERTION SEQUENCE IS3B-RELATED"/>
    <property type="match status" value="1"/>
</dbReference>
<evidence type="ECO:0000259" key="1">
    <source>
        <dbReference type="PROSITE" id="PS50994"/>
    </source>
</evidence>
<gene>
    <name evidence="2" type="ORF">CMUST_14570</name>
</gene>
<dbReference type="GO" id="GO:0003676">
    <property type="term" value="F:nucleic acid binding"/>
    <property type="evidence" value="ECO:0007669"/>
    <property type="project" value="InterPro"/>
</dbReference>
<dbReference type="EMBL" id="CP011542">
    <property type="protein sequence ID" value="AKK07207.1"/>
    <property type="molecule type" value="Genomic_DNA"/>
</dbReference>
<dbReference type="InterPro" id="IPR001584">
    <property type="entry name" value="Integrase_cat-core"/>
</dbReference>
<dbReference type="RefSeq" id="WP_158408244.1">
    <property type="nucleotide sequence ID" value="NZ_CP011542.1"/>
</dbReference>
<proteinExistence type="predicted"/>
<evidence type="ECO:0000313" key="3">
    <source>
        <dbReference type="Proteomes" id="UP000035199"/>
    </source>
</evidence>
<dbReference type="OrthoDB" id="4469055at2"/>
<dbReference type="STRING" id="571915.CMUST_14570"/>
<dbReference type="AlphaFoldDB" id="A0A0G3H7V7"/>
<keyword evidence="3" id="KW-1185">Reference proteome</keyword>
<dbReference type="InterPro" id="IPR036397">
    <property type="entry name" value="RNaseH_sf"/>
</dbReference>
<dbReference type="Gene3D" id="3.30.420.10">
    <property type="entry name" value="Ribonuclease H-like superfamily/Ribonuclease H"/>
    <property type="match status" value="1"/>
</dbReference>
<evidence type="ECO:0000313" key="2">
    <source>
        <dbReference type="EMBL" id="AKK07207.1"/>
    </source>
</evidence>
<dbReference type="SUPFAM" id="SSF53098">
    <property type="entry name" value="Ribonuclease H-like"/>
    <property type="match status" value="1"/>
</dbReference>
<dbReference type="PATRIC" id="fig|571915.4.peg.3131"/>
<dbReference type="KEGG" id="cmv:CMUST_14570"/>
<dbReference type="PROSITE" id="PS50994">
    <property type="entry name" value="INTEGRASE"/>
    <property type="match status" value="1"/>
</dbReference>
<dbReference type="GO" id="GO:0015074">
    <property type="term" value="P:DNA integration"/>
    <property type="evidence" value="ECO:0007669"/>
    <property type="project" value="InterPro"/>
</dbReference>
<dbReference type="InterPro" id="IPR050900">
    <property type="entry name" value="Transposase_IS3/IS150/IS904"/>
</dbReference>
<dbReference type="Pfam" id="PF00665">
    <property type="entry name" value="rve"/>
    <property type="match status" value="1"/>
</dbReference>
<protein>
    <recommendedName>
        <fullName evidence="1">Integrase catalytic domain-containing protein</fullName>
    </recommendedName>
</protein>
<reference evidence="2 3" key="1">
    <citation type="journal article" date="2015" name="Genome Announc.">
        <title>Complete Genome Sequence of the Type Strain Corynebacterium mustelae DSM 45274, Isolated from Various Tissues of a Male Ferret with Lethal Sepsis.</title>
        <authorList>
            <person name="Ruckert C."/>
            <person name="Eimer J."/>
            <person name="Winkler A."/>
            <person name="Tauch A."/>
        </authorList>
    </citation>
    <scope>NUCLEOTIDE SEQUENCE [LARGE SCALE GENOMIC DNA]</scope>
    <source>
        <strain evidence="2 3">DSM 45274</strain>
    </source>
</reference>
<feature type="domain" description="Integrase catalytic" evidence="1">
    <location>
        <begin position="86"/>
        <end position="132"/>
    </location>
</feature>
<reference evidence="3" key="2">
    <citation type="submission" date="2015-05" db="EMBL/GenBank/DDBJ databases">
        <title>Complete genome sequence of Corynebacterium mustelae DSM 45274, isolated from various tissues of a male ferret with lethal sepsis.</title>
        <authorList>
            <person name="Ruckert C."/>
            <person name="Albersmeier A."/>
            <person name="Winkler A."/>
            <person name="Tauch A."/>
        </authorList>
    </citation>
    <scope>NUCLEOTIDE SEQUENCE [LARGE SCALE GENOMIC DNA]</scope>
    <source>
        <strain evidence="3">DSM 45274</strain>
    </source>
</reference>
<organism evidence="2 3">
    <name type="scientific">Corynebacterium mustelae</name>
    <dbReference type="NCBI Taxonomy" id="571915"/>
    <lineage>
        <taxon>Bacteria</taxon>
        <taxon>Bacillati</taxon>
        <taxon>Actinomycetota</taxon>
        <taxon>Actinomycetes</taxon>
        <taxon>Mycobacteriales</taxon>
        <taxon>Corynebacteriaceae</taxon>
        <taxon>Corynebacterium</taxon>
    </lineage>
</organism>
<sequence length="132" mass="14817">MYAYIRDRNIDRADPTYPQGKLLKSTVSAQWGMLYRRAGVTIGREQTARVMRLAGVCGTSKGKTPITTRKGTQADTRPDMVNRNFTASCPNRLWVADITYVLTRKGFVYAAFVTDVFSRTIVGWALSDSLRT</sequence>
<name>A0A0G3H7V7_9CORY</name>
<dbReference type="Proteomes" id="UP000035199">
    <property type="component" value="Chromosome"/>
</dbReference>
<accession>A0A0G3H7V7</accession>
<dbReference type="PANTHER" id="PTHR46889:SF4">
    <property type="entry name" value="TRANSPOSASE INSO FOR INSERTION SEQUENCE ELEMENT IS911B-RELATED"/>
    <property type="match status" value="1"/>
</dbReference>